<comment type="function">
    <text evidence="9">Part of the tripartite ATP-independent periplasmic (TRAP) transport system.</text>
</comment>
<protein>
    <recommendedName>
        <fullName evidence="9">TRAP transporter small permease protein</fullName>
    </recommendedName>
</protein>
<keyword evidence="7 9" id="KW-0472">Membrane</keyword>
<dbReference type="Pfam" id="PF04290">
    <property type="entry name" value="DctQ"/>
    <property type="match status" value="1"/>
</dbReference>
<dbReference type="EMBL" id="JAODNV010000004">
    <property type="protein sequence ID" value="MCT8989059.1"/>
    <property type="molecule type" value="Genomic_DNA"/>
</dbReference>
<keyword evidence="2 9" id="KW-0813">Transport</keyword>
<evidence type="ECO:0000256" key="6">
    <source>
        <dbReference type="ARBA" id="ARBA00022989"/>
    </source>
</evidence>
<dbReference type="PANTHER" id="PTHR35011">
    <property type="entry name" value="2,3-DIKETO-L-GULONATE TRAP TRANSPORTER SMALL PERMEASE PROTEIN YIAM"/>
    <property type="match status" value="1"/>
</dbReference>
<evidence type="ECO:0000256" key="3">
    <source>
        <dbReference type="ARBA" id="ARBA00022475"/>
    </source>
</evidence>
<gene>
    <name evidence="11" type="ORF">NYR54_01945</name>
</gene>
<evidence type="ECO:0000256" key="5">
    <source>
        <dbReference type="ARBA" id="ARBA00022692"/>
    </source>
</evidence>
<feature type="transmembrane region" description="Helical" evidence="9">
    <location>
        <begin position="95"/>
        <end position="113"/>
    </location>
</feature>
<accession>A0A9X3AZ17</accession>
<dbReference type="GO" id="GO:0015740">
    <property type="term" value="P:C4-dicarboxylate transport"/>
    <property type="evidence" value="ECO:0007669"/>
    <property type="project" value="TreeGrafter"/>
</dbReference>
<proteinExistence type="inferred from homology"/>
<evidence type="ECO:0000256" key="8">
    <source>
        <dbReference type="ARBA" id="ARBA00038436"/>
    </source>
</evidence>
<evidence type="ECO:0000259" key="10">
    <source>
        <dbReference type="Pfam" id="PF04290"/>
    </source>
</evidence>
<dbReference type="RefSeq" id="WP_261513741.1">
    <property type="nucleotide sequence ID" value="NZ_JAODNV010000004.1"/>
</dbReference>
<organism evidence="11 12">
    <name type="scientific">Chelativorans petroleitrophicus</name>
    <dbReference type="NCBI Taxonomy" id="2975484"/>
    <lineage>
        <taxon>Bacteria</taxon>
        <taxon>Pseudomonadati</taxon>
        <taxon>Pseudomonadota</taxon>
        <taxon>Alphaproteobacteria</taxon>
        <taxon>Hyphomicrobiales</taxon>
        <taxon>Phyllobacteriaceae</taxon>
        <taxon>Chelativorans</taxon>
    </lineage>
</organism>
<feature type="transmembrane region" description="Helical" evidence="9">
    <location>
        <begin position="12"/>
        <end position="33"/>
    </location>
</feature>
<dbReference type="GO" id="GO:0022857">
    <property type="term" value="F:transmembrane transporter activity"/>
    <property type="evidence" value="ECO:0007669"/>
    <property type="project" value="UniProtKB-UniRule"/>
</dbReference>
<feature type="transmembrane region" description="Helical" evidence="9">
    <location>
        <begin position="45"/>
        <end position="67"/>
    </location>
</feature>
<dbReference type="AlphaFoldDB" id="A0A9X3AZ17"/>
<evidence type="ECO:0000256" key="1">
    <source>
        <dbReference type="ARBA" id="ARBA00004429"/>
    </source>
</evidence>
<comment type="subunit">
    <text evidence="9">The complex comprises the extracytoplasmic solute receptor protein and the two transmembrane proteins.</text>
</comment>
<dbReference type="InterPro" id="IPR007387">
    <property type="entry name" value="TRAP_DctQ"/>
</dbReference>
<reference evidence="11" key="1">
    <citation type="submission" date="2022-08" db="EMBL/GenBank/DDBJ databases">
        <title>Chelativorans sichuanense sp. nov., a paraffin oil-degrading bacterium isolated from a mixture of oil-based drill cuttings and paddy soil.</title>
        <authorList>
            <person name="Yu J."/>
            <person name="Liu H."/>
            <person name="Chen Q."/>
        </authorList>
    </citation>
    <scope>NUCLEOTIDE SEQUENCE</scope>
    <source>
        <strain evidence="11">SCAU 2101</strain>
    </source>
</reference>
<evidence type="ECO:0000256" key="9">
    <source>
        <dbReference type="RuleBase" id="RU369079"/>
    </source>
</evidence>
<evidence type="ECO:0000256" key="2">
    <source>
        <dbReference type="ARBA" id="ARBA00022448"/>
    </source>
</evidence>
<feature type="transmembrane region" description="Helical" evidence="9">
    <location>
        <begin position="133"/>
        <end position="154"/>
    </location>
</feature>
<comment type="caution">
    <text evidence="11">The sequence shown here is derived from an EMBL/GenBank/DDBJ whole genome shotgun (WGS) entry which is preliminary data.</text>
</comment>
<sequence length="179" mass="19847">MFRAIGRLLHRLTDATALLAGITVCIMMLQVTVDVVGRYVFNSPLPATIAFVSHYYMLFVVFLPLALPERTDGHIAVEIVTERLAPAVQRHLRSWFYLVGGIIYAVMARASWLEAMSKFDTSAKVIENNLPVPIWPGYFILPVGCGLIAVVLFYKFAAYLFRLPNGLDGAAGQNPETQS</sequence>
<dbReference type="Proteomes" id="UP001149009">
    <property type="component" value="Unassembled WGS sequence"/>
</dbReference>
<keyword evidence="6 9" id="KW-1133">Transmembrane helix</keyword>
<name>A0A9X3AZ17_9HYPH</name>
<keyword evidence="12" id="KW-1185">Reference proteome</keyword>
<dbReference type="InterPro" id="IPR055348">
    <property type="entry name" value="DctQ"/>
</dbReference>
<evidence type="ECO:0000313" key="12">
    <source>
        <dbReference type="Proteomes" id="UP001149009"/>
    </source>
</evidence>
<keyword evidence="5 9" id="KW-0812">Transmembrane</keyword>
<evidence type="ECO:0000256" key="7">
    <source>
        <dbReference type="ARBA" id="ARBA00023136"/>
    </source>
</evidence>
<comment type="subcellular location">
    <subcellularLocation>
        <location evidence="1 9">Cell inner membrane</location>
        <topology evidence="1 9">Multi-pass membrane protein</topology>
    </subcellularLocation>
</comment>
<dbReference type="PANTHER" id="PTHR35011:SF10">
    <property type="entry name" value="TRAP TRANSPORTER SMALL PERMEASE PROTEIN"/>
    <property type="match status" value="1"/>
</dbReference>
<evidence type="ECO:0000256" key="4">
    <source>
        <dbReference type="ARBA" id="ARBA00022519"/>
    </source>
</evidence>
<dbReference type="GO" id="GO:0005886">
    <property type="term" value="C:plasma membrane"/>
    <property type="evidence" value="ECO:0007669"/>
    <property type="project" value="UniProtKB-SubCell"/>
</dbReference>
<evidence type="ECO:0000313" key="11">
    <source>
        <dbReference type="EMBL" id="MCT8989059.1"/>
    </source>
</evidence>
<comment type="similarity">
    <text evidence="8 9">Belongs to the TRAP transporter small permease family.</text>
</comment>
<feature type="domain" description="Tripartite ATP-independent periplasmic transporters DctQ component" evidence="10">
    <location>
        <begin position="27"/>
        <end position="157"/>
    </location>
</feature>
<keyword evidence="3" id="KW-1003">Cell membrane</keyword>
<keyword evidence="4 9" id="KW-0997">Cell inner membrane</keyword>